<accession>A0A7X5UE29</accession>
<name>A0A7X5UE29_9GAMM</name>
<proteinExistence type="predicted"/>
<feature type="coiled-coil region" evidence="1">
    <location>
        <begin position="441"/>
        <end position="492"/>
    </location>
</feature>
<dbReference type="AlphaFoldDB" id="A0A7X5UE29"/>
<evidence type="ECO:0000256" key="1">
    <source>
        <dbReference type="SAM" id="Coils"/>
    </source>
</evidence>
<sequence length="714" mass="78978">MSPGTSPPDERTVSPTVPASPRVEREVQQGLSLCLAWLDAPLREALRDTDRRLFAIADASRNHLDQQHCFESRAILEREGPAFRNRFAAGVAERFRRLGAHSGVHPSHDDHPSLSLLDASEQEQAATLSSMASRAESRSAGSLFELGYRMAVLAGAAPLEGAALPFGPRALVAALEDAARALTLPAAHRIILYQAIDAQVLAHSETFYEALNGHYLSHGILPGFRIYPTVRVVQPPALRATGEASSDTHRAHDATSVLEGLRTLLADHVEHDHGTRIRARLATSAEWQAALHALQGKAMQGSQVERRDILDARSLHDELLAAIDRTRPAGAPPASLTELQDDTVTLVALLFDNLARELPRQGPALAVLGSLQWSVLRSAMDDRRFFDDPTHPARQLLDTVSRAAQPWLDPAEGEADEALSARLERLVTDAGQAQTIDPAWREDIEQHLAQLTRKAHVAERRQIEAMEGRDRLERARQHATELMAERMTERNEPRGVLRILLERTWTDVLALHLLRGGETGESFLHCLGITEQLLAKQGDPQRLRHDIERGLEHLGMSTSEAAQVVAGVFDAPGQETPSQMDIAMRLKQRPRLGEGTAHGEPLPPVQPVPLDPASQAIYEGFARTRFGTWFEFRRPDGRPVRRKLAWFSPPTARCLLVDSRGVRVDDMDLTRLATQIARGDAREWNEHRTPPVDRAWRAVARHLRRDGAHSAGHA</sequence>
<keyword evidence="1" id="KW-0175">Coiled coil</keyword>
<gene>
    <name evidence="3" type="ORF">HBF25_20185</name>
</gene>
<comment type="caution">
    <text evidence="3">The sequence shown here is derived from an EMBL/GenBank/DDBJ whole genome shotgun (WGS) entry which is preliminary data.</text>
</comment>
<dbReference type="InterPro" id="IPR012434">
    <property type="entry name" value="DUF1631"/>
</dbReference>
<dbReference type="Pfam" id="PF07793">
    <property type="entry name" value="DUF1631"/>
    <property type="match status" value="1"/>
</dbReference>
<dbReference type="Proteomes" id="UP000490980">
    <property type="component" value="Unassembled WGS sequence"/>
</dbReference>
<reference evidence="3 4" key="1">
    <citation type="submission" date="2020-03" db="EMBL/GenBank/DDBJ databases">
        <authorList>
            <person name="Lai Q."/>
        </authorList>
    </citation>
    <scope>NUCLEOTIDE SEQUENCE [LARGE SCALE GENOMIC DNA]</scope>
    <source>
        <strain evidence="3 4">CCUG 25036</strain>
    </source>
</reference>
<dbReference type="EMBL" id="JAARLZ010000014">
    <property type="protein sequence ID" value="NII08712.1"/>
    <property type="molecule type" value="Genomic_DNA"/>
</dbReference>
<evidence type="ECO:0000313" key="4">
    <source>
        <dbReference type="Proteomes" id="UP000490980"/>
    </source>
</evidence>
<evidence type="ECO:0000256" key="2">
    <source>
        <dbReference type="SAM" id="MobiDB-lite"/>
    </source>
</evidence>
<evidence type="ECO:0000313" key="3">
    <source>
        <dbReference type="EMBL" id="NII08712.1"/>
    </source>
</evidence>
<dbReference type="RefSeq" id="WP_166952047.1">
    <property type="nucleotide sequence ID" value="NZ_JAARLZ010000014.1"/>
</dbReference>
<organism evidence="3 4">
    <name type="scientific">Luteibacter anthropi</name>
    <dbReference type="NCBI Taxonomy" id="564369"/>
    <lineage>
        <taxon>Bacteria</taxon>
        <taxon>Pseudomonadati</taxon>
        <taxon>Pseudomonadota</taxon>
        <taxon>Gammaproteobacteria</taxon>
        <taxon>Lysobacterales</taxon>
        <taxon>Rhodanobacteraceae</taxon>
        <taxon>Luteibacter</taxon>
    </lineage>
</organism>
<protein>
    <submittedName>
        <fullName evidence="3">DUF1631 domain-containing protein</fullName>
    </submittedName>
</protein>
<feature type="region of interest" description="Disordered" evidence="2">
    <location>
        <begin position="1"/>
        <end position="23"/>
    </location>
</feature>
<keyword evidence="4" id="KW-1185">Reference proteome</keyword>